<dbReference type="SUPFAM" id="SSF74853">
    <property type="entry name" value="Lamin A/C globular tail domain"/>
    <property type="match status" value="1"/>
</dbReference>
<organism evidence="3 4">
    <name type="scientific">Oscillochloris trichoides DG-6</name>
    <dbReference type="NCBI Taxonomy" id="765420"/>
    <lineage>
        <taxon>Bacteria</taxon>
        <taxon>Bacillati</taxon>
        <taxon>Chloroflexota</taxon>
        <taxon>Chloroflexia</taxon>
        <taxon>Chloroflexales</taxon>
        <taxon>Chloroflexineae</taxon>
        <taxon>Oscillochloridaceae</taxon>
        <taxon>Oscillochloris</taxon>
    </lineage>
</organism>
<accession>E1IAB9</accession>
<name>E1IAB9_9CHLR</name>
<dbReference type="STRING" id="765420.OSCT_0270"/>
<keyword evidence="4" id="KW-1185">Reference proteome</keyword>
<evidence type="ECO:0000256" key="1">
    <source>
        <dbReference type="SAM" id="MobiDB-lite"/>
    </source>
</evidence>
<dbReference type="Pfam" id="PF00932">
    <property type="entry name" value="LTD"/>
    <property type="match status" value="1"/>
</dbReference>
<evidence type="ECO:0000313" key="4">
    <source>
        <dbReference type="Proteomes" id="UP000054010"/>
    </source>
</evidence>
<feature type="compositionally biased region" description="Polar residues" evidence="1">
    <location>
        <begin position="162"/>
        <end position="171"/>
    </location>
</feature>
<gene>
    <name evidence="3" type="ORF">OSCT_0270</name>
</gene>
<dbReference type="EMBL" id="ADVR01000004">
    <property type="protein sequence ID" value="EFO81873.1"/>
    <property type="molecule type" value="Genomic_DNA"/>
</dbReference>
<proteinExistence type="predicted"/>
<comment type="caution">
    <text evidence="3">The sequence shown here is derived from an EMBL/GenBank/DDBJ whole genome shotgun (WGS) entry which is preliminary data.</text>
</comment>
<evidence type="ECO:0000313" key="3">
    <source>
        <dbReference type="EMBL" id="EFO81873.1"/>
    </source>
</evidence>
<dbReference type="InterPro" id="IPR001322">
    <property type="entry name" value="Lamin_tail_dom"/>
</dbReference>
<dbReference type="AlphaFoldDB" id="E1IAB9"/>
<dbReference type="HOGENOM" id="CLU_933323_0_0_0"/>
<evidence type="ECO:0000259" key="2">
    <source>
        <dbReference type="PROSITE" id="PS51841"/>
    </source>
</evidence>
<dbReference type="Proteomes" id="UP000054010">
    <property type="component" value="Unassembled WGS sequence"/>
</dbReference>
<sequence length="298" mass="32063">MRPAANAATNPIPLACPNQSTVIISGEDAPAGESLIAYLDTRPVGGDSVRPDGRWRIPLHINERPGIYPVEVKLRTTRALVASFTCYVDQPTPTSLVVAGDPHTNPTPPTESTALPTTTLGVIAPPTSAPTPTAQPVITSVTVSPTQTSTPTRTVTVTASPISTQSPTPTRTLIPDPGLNEVEIGAIFCRDRTDRTNESEVVDLNNTTNRAITLTGWRLVNTSRDGIVYTFPTYTMNAGPNFYISVYSGVGQDVIDTRYADFFWNRTEQLWFPGDQAALYNASGQLMATYVVPLANCQ</sequence>
<dbReference type="InterPro" id="IPR036415">
    <property type="entry name" value="Lamin_tail_dom_sf"/>
</dbReference>
<feature type="region of interest" description="Disordered" evidence="1">
    <location>
        <begin position="143"/>
        <end position="177"/>
    </location>
</feature>
<feature type="domain" description="LTD" evidence="2">
    <location>
        <begin position="160"/>
        <end position="295"/>
    </location>
</feature>
<dbReference type="OrthoDB" id="166495at2"/>
<protein>
    <recommendedName>
        <fullName evidence="2">LTD domain-containing protein</fullName>
    </recommendedName>
</protein>
<reference evidence="3 4" key="1">
    <citation type="journal article" date="2011" name="J. Bacteriol.">
        <title>Draft genome sequence of the anoxygenic filamentous phototrophic bacterium Oscillochloris trichoides subsp. DG-6.</title>
        <authorList>
            <person name="Kuznetsov B.B."/>
            <person name="Ivanovsky R.N."/>
            <person name="Keppen O.I."/>
            <person name="Sukhacheva M.V."/>
            <person name="Bumazhkin B.K."/>
            <person name="Patutina E.O."/>
            <person name="Beletsky A.V."/>
            <person name="Mardanov A.V."/>
            <person name="Baslerov R.V."/>
            <person name="Panteleeva A.N."/>
            <person name="Kolganova T.V."/>
            <person name="Ravin N.V."/>
            <person name="Skryabin K.G."/>
        </authorList>
    </citation>
    <scope>NUCLEOTIDE SEQUENCE [LARGE SCALE GENOMIC DNA]</scope>
    <source>
        <strain evidence="3 4">DG-6</strain>
    </source>
</reference>
<dbReference type="PROSITE" id="PS51841">
    <property type="entry name" value="LTD"/>
    <property type="match status" value="1"/>
</dbReference>
<dbReference type="Gene3D" id="2.60.40.1260">
    <property type="entry name" value="Lamin Tail domain"/>
    <property type="match status" value="1"/>
</dbReference>
<feature type="compositionally biased region" description="Low complexity" evidence="1">
    <location>
        <begin position="143"/>
        <end position="161"/>
    </location>
</feature>